<dbReference type="SMART" id="SM00020">
    <property type="entry name" value="Tryp_SPc"/>
    <property type="match status" value="1"/>
</dbReference>
<dbReference type="PROSITE" id="PS00135">
    <property type="entry name" value="TRYPSIN_SER"/>
    <property type="match status" value="1"/>
</dbReference>
<keyword evidence="2" id="KW-0378">Hydrolase</keyword>
<dbReference type="PROSITE" id="PS00134">
    <property type="entry name" value="TRYPSIN_HIS"/>
    <property type="match status" value="1"/>
</dbReference>
<keyword evidence="1" id="KW-1015">Disulfide bond</keyword>
<dbReference type="RefSeq" id="WP_301869125.1">
    <property type="nucleotide sequence ID" value="NZ_JAUKNN010000013.1"/>
</dbReference>
<dbReference type="InterPro" id="IPR043504">
    <property type="entry name" value="Peptidase_S1_PA_chymotrypsin"/>
</dbReference>
<keyword evidence="2" id="KW-0720">Serine protease</keyword>
<dbReference type="CDD" id="cd00190">
    <property type="entry name" value="Tryp_SPc"/>
    <property type="match status" value="1"/>
</dbReference>
<proteinExistence type="predicted"/>
<dbReference type="InterPro" id="IPR033116">
    <property type="entry name" value="TRYPSIN_SER"/>
</dbReference>
<comment type="caution">
    <text evidence="4">The sequence shown here is derived from an EMBL/GenBank/DDBJ whole genome shotgun (WGS) entry which is preliminary data.</text>
</comment>
<dbReference type="Pfam" id="PF00089">
    <property type="entry name" value="Trypsin"/>
    <property type="match status" value="1"/>
</dbReference>
<dbReference type="PANTHER" id="PTHR24252">
    <property type="entry name" value="ACROSIN-RELATED"/>
    <property type="match status" value="1"/>
</dbReference>
<dbReference type="InterPro" id="IPR018114">
    <property type="entry name" value="TRYPSIN_HIS"/>
</dbReference>
<dbReference type="Gene3D" id="2.40.10.10">
    <property type="entry name" value="Trypsin-like serine proteases"/>
    <property type="match status" value="1"/>
</dbReference>
<sequence>MAFAFVPVALTHPTPAGKTVRRIALCARSALYQSMHQHGPRPCRYQPSIEEYTDMYRSTSLLFGGLLAAAIVFPATAAPQPREAPRIIGGEDAKPGDYPFMVSLQGISYGHTDHTRHFCGGTLISPSWVLTAAHCVQGNSPASIAVLGNVTRLSTEPSAHASNVKAIHMHPAFNSGNTLEHDVALIQLSAPLADAQPVALRLRPDASYLKPGREFTVIGWGDTDISEERLYPTQLQTVQTPFVPFAECQQAYGGELARGKVICAGREGIDSCQGDSGGPLLLRLRGGWTQFGVVSWGEGCALAGHPGVYARIAEKHAVDFIEAVWQRD</sequence>
<dbReference type="Proteomes" id="UP001174315">
    <property type="component" value="Unassembled WGS sequence"/>
</dbReference>
<dbReference type="PROSITE" id="PS50240">
    <property type="entry name" value="TRYPSIN_DOM"/>
    <property type="match status" value="1"/>
</dbReference>
<dbReference type="GO" id="GO:0006508">
    <property type="term" value="P:proteolysis"/>
    <property type="evidence" value="ECO:0007669"/>
    <property type="project" value="UniProtKB-KW"/>
</dbReference>
<evidence type="ECO:0000313" key="5">
    <source>
        <dbReference type="Proteomes" id="UP001174315"/>
    </source>
</evidence>
<dbReference type="InterPro" id="IPR001314">
    <property type="entry name" value="Peptidase_S1A"/>
</dbReference>
<reference evidence="4" key="1">
    <citation type="submission" date="2023-07" db="EMBL/GenBank/DDBJ databases">
        <title>Stenotrophomonas isolates from soil.</title>
        <authorList>
            <person name="Sharma V."/>
            <person name="Zur-Pinska J."/>
            <person name="Hay A.G."/>
        </authorList>
    </citation>
    <scope>NUCLEOTIDE SEQUENCE</scope>
    <source>
        <strain evidence="4">C2</strain>
    </source>
</reference>
<name>A0ABT8QB30_9GAMM</name>
<feature type="domain" description="Peptidase S1" evidence="3">
    <location>
        <begin position="87"/>
        <end position="328"/>
    </location>
</feature>
<gene>
    <name evidence="4" type="ORF">Q0S36_07160</name>
</gene>
<dbReference type="InterPro" id="IPR001254">
    <property type="entry name" value="Trypsin_dom"/>
</dbReference>
<dbReference type="GO" id="GO:0008233">
    <property type="term" value="F:peptidase activity"/>
    <property type="evidence" value="ECO:0007669"/>
    <property type="project" value="UniProtKB-KW"/>
</dbReference>
<keyword evidence="5" id="KW-1185">Reference proteome</keyword>
<keyword evidence="2 4" id="KW-0645">Protease</keyword>
<dbReference type="EMBL" id="JAUKNN010000013">
    <property type="protein sequence ID" value="MDN8669102.1"/>
    <property type="molecule type" value="Genomic_DNA"/>
</dbReference>
<evidence type="ECO:0000256" key="2">
    <source>
        <dbReference type="RuleBase" id="RU363034"/>
    </source>
</evidence>
<evidence type="ECO:0000259" key="3">
    <source>
        <dbReference type="PROSITE" id="PS50240"/>
    </source>
</evidence>
<dbReference type="PANTHER" id="PTHR24252:SF7">
    <property type="entry name" value="HYALIN"/>
    <property type="match status" value="1"/>
</dbReference>
<dbReference type="SUPFAM" id="SSF50494">
    <property type="entry name" value="Trypsin-like serine proteases"/>
    <property type="match status" value="1"/>
</dbReference>
<evidence type="ECO:0000313" key="4">
    <source>
        <dbReference type="EMBL" id="MDN8669102.1"/>
    </source>
</evidence>
<evidence type="ECO:0000256" key="1">
    <source>
        <dbReference type="ARBA" id="ARBA00023157"/>
    </source>
</evidence>
<dbReference type="PRINTS" id="PR00722">
    <property type="entry name" value="CHYMOTRYPSIN"/>
</dbReference>
<dbReference type="InterPro" id="IPR009003">
    <property type="entry name" value="Peptidase_S1_PA"/>
</dbReference>
<protein>
    <submittedName>
        <fullName evidence="4">Serine protease</fullName>
    </submittedName>
</protein>
<accession>A0ABT8QB30</accession>
<organism evidence="4 5">
    <name type="scientific">Stenotrophomonas indicatrix</name>
    <dbReference type="NCBI Taxonomy" id="2045451"/>
    <lineage>
        <taxon>Bacteria</taxon>
        <taxon>Pseudomonadati</taxon>
        <taxon>Pseudomonadota</taxon>
        <taxon>Gammaproteobacteria</taxon>
        <taxon>Lysobacterales</taxon>
        <taxon>Lysobacteraceae</taxon>
        <taxon>Stenotrophomonas</taxon>
    </lineage>
</organism>